<reference evidence="9 11" key="1">
    <citation type="journal article" date="2011" name="Nature">
        <title>The Medicago genome provides insight into the evolution of rhizobial symbioses.</title>
        <authorList>
            <person name="Young N.D."/>
            <person name="Debelle F."/>
            <person name="Oldroyd G.E."/>
            <person name="Geurts R."/>
            <person name="Cannon S.B."/>
            <person name="Udvardi M.K."/>
            <person name="Benedito V.A."/>
            <person name="Mayer K.F."/>
            <person name="Gouzy J."/>
            <person name="Schoof H."/>
            <person name="Van de Peer Y."/>
            <person name="Proost S."/>
            <person name="Cook D.R."/>
            <person name="Meyers B.C."/>
            <person name="Spannagl M."/>
            <person name="Cheung F."/>
            <person name="De Mita S."/>
            <person name="Krishnakumar V."/>
            <person name="Gundlach H."/>
            <person name="Zhou S."/>
            <person name="Mudge J."/>
            <person name="Bharti A.K."/>
            <person name="Murray J.D."/>
            <person name="Naoumkina M.A."/>
            <person name="Rosen B."/>
            <person name="Silverstein K.A."/>
            <person name="Tang H."/>
            <person name="Rombauts S."/>
            <person name="Zhao P.X."/>
            <person name="Zhou P."/>
            <person name="Barbe V."/>
            <person name="Bardou P."/>
            <person name="Bechner M."/>
            <person name="Bellec A."/>
            <person name="Berger A."/>
            <person name="Berges H."/>
            <person name="Bidwell S."/>
            <person name="Bisseling T."/>
            <person name="Choisne N."/>
            <person name="Couloux A."/>
            <person name="Denny R."/>
            <person name="Deshpande S."/>
            <person name="Dai X."/>
            <person name="Doyle J.J."/>
            <person name="Dudez A.M."/>
            <person name="Farmer A.D."/>
            <person name="Fouteau S."/>
            <person name="Franken C."/>
            <person name="Gibelin C."/>
            <person name="Gish J."/>
            <person name="Goldstein S."/>
            <person name="Gonzalez A.J."/>
            <person name="Green P.J."/>
            <person name="Hallab A."/>
            <person name="Hartog M."/>
            <person name="Hua A."/>
            <person name="Humphray S.J."/>
            <person name="Jeong D.H."/>
            <person name="Jing Y."/>
            <person name="Jocker A."/>
            <person name="Kenton S.M."/>
            <person name="Kim D.J."/>
            <person name="Klee K."/>
            <person name="Lai H."/>
            <person name="Lang C."/>
            <person name="Lin S."/>
            <person name="Macmil S.L."/>
            <person name="Magdelenat G."/>
            <person name="Matthews L."/>
            <person name="McCorrison J."/>
            <person name="Monaghan E.L."/>
            <person name="Mun J.H."/>
            <person name="Najar F.Z."/>
            <person name="Nicholson C."/>
            <person name="Noirot C."/>
            <person name="O'Bleness M."/>
            <person name="Paule C.R."/>
            <person name="Poulain J."/>
            <person name="Prion F."/>
            <person name="Qin B."/>
            <person name="Qu C."/>
            <person name="Retzel E.F."/>
            <person name="Riddle C."/>
            <person name="Sallet E."/>
            <person name="Samain S."/>
            <person name="Samson N."/>
            <person name="Sanders I."/>
            <person name="Saurat O."/>
            <person name="Scarpelli C."/>
            <person name="Schiex T."/>
            <person name="Segurens B."/>
            <person name="Severin A.J."/>
            <person name="Sherrier D.J."/>
            <person name="Shi R."/>
            <person name="Sims S."/>
            <person name="Singer S.R."/>
            <person name="Sinharoy S."/>
            <person name="Sterck L."/>
            <person name="Viollet A."/>
            <person name="Wang B.B."/>
            <person name="Wang K."/>
            <person name="Wang M."/>
            <person name="Wang X."/>
            <person name="Warfsmann J."/>
            <person name="Weissenbach J."/>
            <person name="White D.D."/>
            <person name="White J.D."/>
            <person name="Wiley G.B."/>
            <person name="Wincker P."/>
            <person name="Xing Y."/>
            <person name="Yang L."/>
            <person name="Yao Z."/>
            <person name="Ying F."/>
            <person name="Zhai J."/>
            <person name="Zhou L."/>
            <person name="Zuber A."/>
            <person name="Denarie J."/>
            <person name="Dixon R.A."/>
            <person name="May G.D."/>
            <person name="Schwartz D.C."/>
            <person name="Rogers J."/>
            <person name="Quetier F."/>
            <person name="Town C.D."/>
            <person name="Roe B.A."/>
        </authorList>
    </citation>
    <scope>NUCLEOTIDE SEQUENCE [LARGE SCALE GENOMIC DNA]</scope>
    <source>
        <strain evidence="9">A17</strain>
        <strain evidence="10 11">cv. Jemalong A17</strain>
    </source>
</reference>
<evidence type="ECO:0000256" key="1">
    <source>
        <dbReference type="ARBA" id="ARBA00004141"/>
    </source>
</evidence>
<organism evidence="9 11">
    <name type="scientific">Medicago truncatula</name>
    <name type="common">Barrel medic</name>
    <name type="synonym">Medicago tribuloides</name>
    <dbReference type="NCBI Taxonomy" id="3880"/>
    <lineage>
        <taxon>Eukaryota</taxon>
        <taxon>Viridiplantae</taxon>
        <taxon>Streptophyta</taxon>
        <taxon>Embryophyta</taxon>
        <taxon>Tracheophyta</taxon>
        <taxon>Spermatophyta</taxon>
        <taxon>Magnoliopsida</taxon>
        <taxon>eudicotyledons</taxon>
        <taxon>Gunneridae</taxon>
        <taxon>Pentapetalae</taxon>
        <taxon>rosids</taxon>
        <taxon>fabids</taxon>
        <taxon>Fabales</taxon>
        <taxon>Fabaceae</taxon>
        <taxon>Papilionoideae</taxon>
        <taxon>50 kb inversion clade</taxon>
        <taxon>NPAAA clade</taxon>
        <taxon>Hologalegina</taxon>
        <taxon>IRL clade</taxon>
        <taxon>Trifolieae</taxon>
        <taxon>Medicago</taxon>
    </lineage>
</organism>
<evidence type="ECO:0000256" key="5">
    <source>
        <dbReference type="ARBA" id="ARBA00022989"/>
    </source>
</evidence>
<evidence type="ECO:0000256" key="4">
    <source>
        <dbReference type="ARBA" id="ARBA00022970"/>
    </source>
</evidence>
<dbReference type="STRING" id="3880.A0A072U8S4"/>
<feature type="transmembrane region" description="Helical" evidence="7">
    <location>
        <begin position="130"/>
        <end position="149"/>
    </location>
</feature>
<dbReference type="PANTHER" id="PTHR22950">
    <property type="entry name" value="AMINO ACID TRANSPORTER"/>
    <property type="match status" value="1"/>
</dbReference>
<evidence type="ECO:0000313" key="9">
    <source>
        <dbReference type="EMBL" id="KEH25498.1"/>
    </source>
</evidence>
<dbReference type="GO" id="GO:0031090">
    <property type="term" value="C:organelle membrane"/>
    <property type="evidence" value="ECO:0007669"/>
    <property type="project" value="UniProtKB-ARBA"/>
</dbReference>
<reference evidence="10" key="3">
    <citation type="submission" date="2015-04" db="UniProtKB">
        <authorList>
            <consortium name="EnsemblPlants"/>
        </authorList>
    </citation>
    <scope>IDENTIFICATION</scope>
    <source>
        <strain evidence="10">cv. Jemalong A17</strain>
    </source>
</reference>
<evidence type="ECO:0000256" key="6">
    <source>
        <dbReference type="ARBA" id="ARBA00023136"/>
    </source>
</evidence>
<evidence type="ECO:0000256" key="7">
    <source>
        <dbReference type="SAM" id="Phobius"/>
    </source>
</evidence>
<dbReference type="HOGENOM" id="CLU_1104160_0_0_1"/>
<keyword evidence="2" id="KW-0813">Transport</keyword>
<keyword evidence="3 7" id="KW-0812">Transmembrane</keyword>
<proteinExistence type="predicted"/>
<dbReference type="GO" id="GO:0015179">
    <property type="term" value="F:L-amino acid transmembrane transporter activity"/>
    <property type="evidence" value="ECO:0000318"/>
    <property type="project" value="GO_Central"/>
</dbReference>
<keyword evidence="5 7" id="KW-1133">Transmembrane helix</keyword>
<evidence type="ECO:0000256" key="3">
    <source>
        <dbReference type="ARBA" id="ARBA00022692"/>
    </source>
</evidence>
<dbReference type="Proteomes" id="UP000002051">
    <property type="component" value="Chromosome 6"/>
</dbReference>
<keyword evidence="6 7" id="KW-0472">Membrane</keyword>
<sequence length="252" mass="27355">MTTNSHPVTYQSPRTHEPPLQLLFNTCKLSIRRATIPSRRDSLRFTSALSIGLAVLFLIIAVGISIIKIISGGIGMPRLFPVITDAASVFDLFTVVPVLMTAYVCHYNVQSIENELEDSSRIRGVVRTSLTLCSSVYLLTSFFGFLLFGEGVLDDVLANFDTDLGIPFGCALNDAVRLSYAAHLVLVFPFTGATGAVCIAFIFPAAIALRDRYNIATKTETILAILKIVLAVLSNAVAIYSDAYALINEKKA</sequence>
<dbReference type="GO" id="GO:0016020">
    <property type="term" value="C:membrane"/>
    <property type="evidence" value="ECO:0000318"/>
    <property type="project" value="GO_Central"/>
</dbReference>
<feature type="transmembrane region" description="Helical" evidence="7">
    <location>
        <begin position="48"/>
        <end position="70"/>
    </location>
</feature>
<name>A0A072U8S4_MEDTR</name>
<feature type="transmembrane region" description="Helical" evidence="7">
    <location>
        <begin position="186"/>
        <end position="209"/>
    </location>
</feature>
<dbReference type="InterPro" id="IPR013057">
    <property type="entry name" value="AA_transpt_TM"/>
</dbReference>
<feature type="transmembrane region" description="Helical" evidence="7">
    <location>
        <begin position="221"/>
        <end position="240"/>
    </location>
</feature>
<dbReference type="GO" id="GO:0003333">
    <property type="term" value="P:amino acid transmembrane transport"/>
    <property type="evidence" value="ECO:0000318"/>
    <property type="project" value="GO_Central"/>
</dbReference>
<dbReference type="EMBL" id="CM001222">
    <property type="protein sequence ID" value="KEH25498.1"/>
    <property type="molecule type" value="Genomic_DNA"/>
</dbReference>
<dbReference type="Pfam" id="PF01490">
    <property type="entry name" value="Aa_trans"/>
    <property type="match status" value="1"/>
</dbReference>
<evidence type="ECO:0000256" key="2">
    <source>
        <dbReference type="ARBA" id="ARBA00022448"/>
    </source>
</evidence>
<feature type="transmembrane region" description="Helical" evidence="7">
    <location>
        <begin position="90"/>
        <end position="109"/>
    </location>
</feature>
<feature type="domain" description="Amino acid transporter transmembrane" evidence="8">
    <location>
        <begin position="41"/>
        <end position="189"/>
    </location>
</feature>
<keyword evidence="4" id="KW-0029">Amino-acid transport</keyword>
<reference evidence="9 11" key="2">
    <citation type="journal article" date="2014" name="BMC Genomics">
        <title>An improved genome release (version Mt4.0) for the model legume Medicago truncatula.</title>
        <authorList>
            <person name="Tang H."/>
            <person name="Krishnakumar V."/>
            <person name="Bidwell S."/>
            <person name="Rosen B."/>
            <person name="Chan A."/>
            <person name="Zhou S."/>
            <person name="Gentzbittel L."/>
            <person name="Childs K.L."/>
            <person name="Yandell M."/>
            <person name="Gundlach H."/>
            <person name="Mayer K.F."/>
            <person name="Schwartz D.C."/>
            <person name="Town C.D."/>
        </authorList>
    </citation>
    <scope>GENOME REANNOTATION</scope>
    <source>
        <strain evidence="9">A17</strain>
        <strain evidence="10 11">cv. Jemalong A17</strain>
    </source>
</reference>
<dbReference type="PANTHER" id="PTHR22950:SF634">
    <property type="entry name" value="TRANSMEMBRANE AMINO ACID TRANSPORTER FAMILY PROTEIN"/>
    <property type="match status" value="1"/>
</dbReference>
<protein>
    <submittedName>
        <fullName evidence="9">Transmembrane amino acid transporter family protein</fullName>
    </submittedName>
</protein>
<accession>A0A072U8S4</accession>
<comment type="subcellular location">
    <subcellularLocation>
        <location evidence="1">Membrane</location>
        <topology evidence="1">Multi-pass membrane protein</topology>
    </subcellularLocation>
</comment>
<evidence type="ECO:0000313" key="10">
    <source>
        <dbReference type="EnsemblPlants" id="KEH25498"/>
    </source>
</evidence>
<gene>
    <name evidence="9" type="ordered locus">MTR_6g024240</name>
</gene>
<evidence type="ECO:0000313" key="11">
    <source>
        <dbReference type="Proteomes" id="UP000002051"/>
    </source>
</evidence>
<dbReference type="AlphaFoldDB" id="A0A072U8S4"/>
<dbReference type="EnsemblPlants" id="KEH25498">
    <property type="protein sequence ID" value="KEH25498"/>
    <property type="gene ID" value="MTR_6g024240"/>
</dbReference>
<evidence type="ECO:0000259" key="8">
    <source>
        <dbReference type="Pfam" id="PF01490"/>
    </source>
</evidence>
<keyword evidence="11" id="KW-1185">Reference proteome</keyword>